<comment type="subcellular location">
    <subcellularLocation>
        <location evidence="1">Cytoplasm</location>
        <location evidence="1">Cytoskeleton</location>
    </subcellularLocation>
</comment>
<evidence type="ECO:0000256" key="4">
    <source>
        <dbReference type="ARBA" id="ARBA00022701"/>
    </source>
</evidence>
<keyword evidence="3" id="KW-0963">Cytoplasm</keyword>
<feature type="repeat" description="TPR" evidence="10">
    <location>
        <begin position="202"/>
        <end position="235"/>
    </location>
</feature>
<protein>
    <recommendedName>
        <fullName evidence="15">Kinesin light chain</fullName>
    </recommendedName>
</protein>
<keyword evidence="8" id="KW-0505">Motor protein</keyword>
<dbReference type="InterPro" id="IPR019734">
    <property type="entry name" value="TPR_rpt"/>
</dbReference>
<feature type="region of interest" description="Disordered" evidence="11">
    <location>
        <begin position="516"/>
        <end position="556"/>
    </location>
</feature>
<feature type="chain" id="PRO_5042081934" description="Kinesin light chain" evidence="12">
    <location>
        <begin position="25"/>
        <end position="728"/>
    </location>
</feature>
<dbReference type="PROSITE" id="PS50005">
    <property type="entry name" value="TPR"/>
    <property type="match status" value="2"/>
</dbReference>
<evidence type="ECO:0000256" key="10">
    <source>
        <dbReference type="PROSITE-ProRule" id="PRU00339"/>
    </source>
</evidence>
<feature type="compositionally biased region" description="Polar residues" evidence="11">
    <location>
        <begin position="642"/>
        <end position="662"/>
    </location>
</feature>
<dbReference type="GO" id="GO:0019894">
    <property type="term" value="F:kinesin binding"/>
    <property type="evidence" value="ECO:0007669"/>
    <property type="project" value="TreeGrafter"/>
</dbReference>
<name>A0AAE0GCW5_9CHLO</name>
<evidence type="ECO:0000256" key="6">
    <source>
        <dbReference type="ARBA" id="ARBA00022803"/>
    </source>
</evidence>
<dbReference type="GO" id="GO:0005871">
    <property type="term" value="C:kinesin complex"/>
    <property type="evidence" value="ECO:0007669"/>
    <property type="project" value="InterPro"/>
</dbReference>
<proteinExistence type="inferred from homology"/>
<dbReference type="Proteomes" id="UP001190700">
    <property type="component" value="Unassembled WGS sequence"/>
</dbReference>
<feature type="signal peptide" evidence="12">
    <location>
        <begin position="1"/>
        <end position="24"/>
    </location>
</feature>
<evidence type="ECO:0000313" key="14">
    <source>
        <dbReference type="Proteomes" id="UP001190700"/>
    </source>
</evidence>
<comment type="similarity">
    <text evidence="2">Belongs to the kinesin light chain family.</text>
</comment>
<accession>A0AAE0GCW5</accession>
<evidence type="ECO:0000313" key="13">
    <source>
        <dbReference type="EMBL" id="KAK3275603.1"/>
    </source>
</evidence>
<evidence type="ECO:0000256" key="7">
    <source>
        <dbReference type="ARBA" id="ARBA00023054"/>
    </source>
</evidence>
<sequence>MTTRLGTVSVAIAILGAICICAVGEYSDSDLVMIEDVDLFKQVYGAGRYDEAEEMLKRSLELNRQRFGHNDPETIKVRALLGDLYHRRGQFQKSLEELKLVAEEYEAYYGPNDPTVATAIGTLAMLFQTMGRYDEATPLRDREVAIMVHVYGPEHPNTATSFGNKAYLLETMGQYEEATTLRRNELAIREKMPGGEWHPDTASSLSSLGSLLSTVGKYEEAKPLFKRSLRVRKKVLGVDHPDTTTARAWIGDLYQKQGMYEQALPILQQVVAANERHFGPDSPTVASSLTNLAALLLSSVLLRYDEAEPLLQRAMAIREKAMGPDHPDTITARMHSYDEALELATRALTIQEKSLGQDHRQVQTSRAHLAVFQSGVDSKNSQGVDTRPPTERRRTSKRKRKTELRAERQSVQPAMKDAAIDAVLEELQNAQSREEESGGIKSETQRLFQVHPNAGESSGIPWEGPLQPFSATGAITLDHGAHSDSSIQRVHIQPIQHSSKENQEKHKSDIQVFQTNGAPVKPQPEEQASAQAPPEQEPSPAVDSTPAPPYVKPKTLSPSAFYPEHIGFNFHTEIGAPSIPVSPHDLVFTSSNPLASPSEYARPPPTTTKQHLHVQTSEFYKMPRAFRTKRPVRNEDPATCAESGSPTECSSREYQFAETQEPSKVVAGSPRPAVSARRELSPDENLDKSSVTRELHQRIEELWAEVNWVRSQNFDLQKEKALLVKACT</sequence>
<dbReference type="Gene3D" id="1.25.40.10">
    <property type="entry name" value="Tetratricopeptide repeat domain"/>
    <property type="match status" value="3"/>
</dbReference>
<evidence type="ECO:0000256" key="9">
    <source>
        <dbReference type="ARBA" id="ARBA00023212"/>
    </source>
</evidence>
<feature type="compositionally biased region" description="Basic and acidic residues" evidence="11">
    <location>
        <begin position="676"/>
        <end position="692"/>
    </location>
</feature>
<dbReference type="Pfam" id="PF13424">
    <property type="entry name" value="TPR_12"/>
    <property type="match status" value="3"/>
</dbReference>
<evidence type="ECO:0000256" key="2">
    <source>
        <dbReference type="ARBA" id="ARBA00009622"/>
    </source>
</evidence>
<keyword evidence="4" id="KW-0493">Microtubule</keyword>
<evidence type="ECO:0000256" key="8">
    <source>
        <dbReference type="ARBA" id="ARBA00023175"/>
    </source>
</evidence>
<comment type="caution">
    <text evidence="13">The sequence shown here is derived from an EMBL/GenBank/DDBJ whole genome shotgun (WGS) entry which is preliminary data.</text>
</comment>
<keyword evidence="7" id="KW-0175">Coiled coil</keyword>
<keyword evidence="5" id="KW-0677">Repeat</keyword>
<evidence type="ECO:0000256" key="11">
    <source>
        <dbReference type="SAM" id="MobiDB-lite"/>
    </source>
</evidence>
<keyword evidence="12" id="KW-0732">Signal</keyword>
<dbReference type="EMBL" id="LGRX02007125">
    <property type="protein sequence ID" value="KAK3275603.1"/>
    <property type="molecule type" value="Genomic_DNA"/>
</dbReference>
<evidence type="ECO:0000256" key="1">
    <source>
        <dbReference type="ARBA" id="ARBA00004245"/>
    </source>
</evidence>
<keyword evidence="14" id="KW-1185">Reference proteome</keyword>
<dbReference type="GO" id="GO:0005737">
    <property type="term" value="C:cytoplasm"/>
    <property type="evidence" value="ECO:0007669"/>
    <property type="project" value="TreeGrafter"/>
</dbReference>
<keyword evidence="6 10" id="KW-0802">TPR repeat</keyword>
<feature type="repeat" description="TPR" evidence="10">
    <location>
        <begin position="244"/>
        <end position="277"/>
    </location>
</feature>
<feature type="region of interest" description="Disordered" evidence="11">
    <location>
        <begin position="627"/>
        <end position="692"/>
    </location>
</feature>
<feature type="compositionally biased region" description="Polar residues" evidence="11">
    <location>
        <begin position="375"/>
        <end position="384"/>
    </location>
</feature>
<dbReference type="InterPro" id="IPR011990">
    <property type="entry name" value="TPR-like_helical_dom_sf"/>
</dbReference>
<reference evidence="13 14" key="1">
    <citation type="journal article" date="2015" name="Genome Biol. Evol.">
        <title>Comparative Genomics of a Bacterivorous Green Alga Reveals Evolutionary Causalities and Consequences of Phago-Mixotrophic Mode of Nutrition.</title>
        <authorList>
            <person name="Burns J.A."/>
            <person name="Paasch A."/>
            <person name="Narechania A."/>
            <person name="Kim E."/>
        </authorList>
    </citation>
    <scope>NUCLEOTIDE SEQUENCE [LARGE SCALE GENOMIC DNA]</scope>
    <source>
        <strain evidence="13 14">PLY_AMNH</strain>
    </source>
</reference>
<feature type="compositionally biased region" description="Low complexity" evidence="11">
    <location>
        <begin position="525"/>
        <end position="541"/>
    </location>
</feature>
<organism evidence="13 14">
    <name type="scientific">Cymbomonas tetramitiformis</name>
    <dbReference type="NCBI Taxonomy" id="36881"/>
    <lineage>
        <taxon>Eukaryota</taxon>
        <taxon>Viridiplantae</taxon>
        <taxon>Chlorophyta</taxon>
        <taxon>Pyramimonadophyceae</taxon>
        <taxon>Pyramimonadales</taxon>
        <taxon>Pyramimonadaceae</taxon>
        <taxon>Cymbomonas</taxon>
    </lineage>
</organism>
<dbReference type="SUPFAM" id="SSF48452">
    <property type="entry name" value="TPR-like"/>
    <property type="match status" value="2"/>
</dbReference>
<evidence type="ECO:0000256" key="5">
    <source>
        <dbReference type="ARBA" id="ARBA00022737"/>
    </source>
</evidence>
<dbReference type="PANTHER" id="PTHR45783">
    <property type="entry name" value="KINESIN LIGHT CHAIN"/>
    <property type="match status" value="1"/>
</dbReference>
<dbReference type="GO" id="GO:0005874">
    <property type="term" value="C:microtubule"/>
    <property type="evidence" value="ECO:0007669"/>
    <property type="project" value="UniProtKB-KW"/>
</dbReference>
<evidence type="ECO:0000256" key="12">
    <source>
        <dbReference type="SAM" id="SignalP"/>
    </source>
</evidence>
<dbReference type="Pfam" id="PF13374">
    <property type="entry name" value="TPR_10"/>
    <property type="match status" value="2"/>
</dbReference>
<evidence type="ECO:0008006" key="15">
    <source>
        <dbReference type="Google" id="ProtNLM"/>
    </source>
</evidence>
<dbReference type="AlphaFoldDB" id="A0AAE0GCW5"/>
<dbReference type="GO" id="GO:0007018">
    <property type="term" value="P:microtubule-based movement"/>
    <property type="evidence" value="ECO:0007669"/>
    <property type="project" value="TreeGrafter"/>
</dbReference>
<feature type="region of interest" description="Disordered" evidence="11">
    <location>
        <begin position="371"/>
        <end position="414"/>
    </location>
</feature>
<dbReference type="PANTHER" id="PTHR45783:SF3">
    <property type="entry name" value="KINESIN LIGHT CHAIN"/>
    <property type="match status" value="1"/>
</dbReference>
<dbReference type="InterPro" id="IPR002151">
    <property type="entry name" value="Kinesin_light"/>
</dbReference>
<evidence type="ECO:0000256" key="3">
    <source>
        <dbReference type="ARBA" id="ARBA00022490"/>
    </source>
</evidence>
<feature type="region of interest" description="Disordered" evidence="11">
    <location>
        <begin position="593"/>
        <end position="612"/>
    </location>
</feature>
<keyword evidence="9" id="KW-0206">Cytoskeleton</keyword>
<gene>
    <name evidence="13" type="ORF">CYMTET_16277</name>
</gene>
<dbReference type="SMART" id="SM00028">
    <property type="entry name" value="TPR"/>
    <property type="match status" value="5"/>
</dbReference>